<accession>A0ABP9VE00</accession>
<sequence>MLAALFALLAPPPAAPLLTLGARAGQSVTLAVDYPAQDVLLNREAPNLLRLSTPWQTVEAKPSGTVHPDPALADYFGKVNPLLLRVTIPANTKSGAYAAKLSAQLFVCDKGQRTCIKRDQTFLLTISVGPKNTALPVQWLRLRASDLRPPTLRR</sequence>
<evidence type="ECO:0000313" key="2">
    <source>
        <dbReference type="EMBL" id="GAA5502851.1"/>
    </source>
</evidence>
<comment type="caution">
    <text evidence="2">The sequence shown here is derived from an EMBL/GenBank/DDBJ whole genome shotgun (WGS) entry which is preliminary data.</text>
</comment>
<proteinExistence type="predicted"/>
<keyword evidence="3" id="KW-1185">Reference proteome</keyword>
<dbReference type="RefSeq" id="WP_353542821.1">
    <property type="nucleotide sequence ID" value="NZ_BAABRN010000031.1"/>
</dbReference>
<name>A0ABP9VE00_9DEIO</name>
<feature type="signal peptide" evidence="1">
    <location>
        <begin position="1"/>
        <end position="16"/>
    </location>
</feature>
<organism evidence="2 3">
    <name type="scientific">Deinococcus xinjiangensis</name>
    <dbReference type="NCBI Taxonomy" id="457454"/>
    <lineage>
        <taxon>Bacteria</taxon>
        <taxon>Thermotogati</taxon>
        <taxon>Deinococcota</taxon>
        <taxon>Deinococci</taxon>
        <taxon>Deinococcales</taxon>
        <taxon>Deinococcaceae</taxon>
        <taxon>Deinococcus</taxon>
    </lineage>
</organism>
<gene>
    <name evidence="2" type="ORF">Dxin01_02598</name>
</gene>
<keyword evidence="1" id="KW-0732">Signal</keyword>
<reference evidence="2 3" key="1">
    <citation type="submission" date="2024-02" db="EMBL/GenBank/DDBJ databases">
        <title>Deinococcus xinjiangensis NBRC 107630.</title>
        <authorList>
            <person name="Ichikawa N."/>
            <person name="Katano-Makiyama Y."/>
            <person name="Hidaka K."/>
        </authorList>
    </citation>
    <scope>NUCLEOTIDE SEQUENCE [LARGE SCALE GENOMIC DNA]</scope>
    <source>
        <strain evidence="2 3">NBRC 107630</strain>
    </source>
</reference>
<dbReference type="EMBL" id="BAABRN010000031">
    <property type="protein sequence ID" value="GAA5502851.1"/>
    <property type="molecule type" value="Genomic_DNA"/>
</dbReference>
<evidence type="ECO:0000256" key="1">
    <source>
        <dbReference type="SAM" id="SignalP"/>
    </source>
</evidence>
<protein>
    <recommendedName>
        <fullName evidence="4">Thiol:disulfide interchange protein DsbD N-terminal domain-containing protein</fullName>
    </recommendedName>
</protein>
<feature type="chain" id="PRO_5045909862" description="Thiol:disulfide interchange protein DsbD N-terminal domain-containing protein" evidence="1">
    <location>
        <begin position="17"/>
        <end position="154"/>
    </location>
</feature>
<evidence type="ECO:0008006" key="4">
    <source>
        <dbReference type="Google" id="ProtNLM"/>
    </source>
</evidence>
<dbReference type="Proteomes" id="UP001458946">
    <property type="component" value="Unassembled WGS sequence"/>
</dbReference>
<evidence type="ECO:0000313" key="3">
    <source>
        <dbReference type="Proteomes" id="UP001458946"/>
    </source>
</evidence>